<dbReference type="FunCoup" id="A0A2P6NE33">
    <property type="interactions" value="640"/>
</dbReference>
<dbReference type="Proteomes" id="UP000241769">
    <property type="component" value="Unassembled WGS sequence"/>
</dbReference>
<gene>
    <name evidence="5" type="ORF">PROFUN_10453</name>
</gene>
<dbReference type="Pfam" id="PF00134">
    <property type="entry name" value="Cyclin_N"/>
    <property type="match status" value="1"/>
</dbReference>
<dbReference type="GO" id="GO:0016538">
    <property type="term" value="F:cyclin-dependent protein serine/threonine kinase regulator activity"/>
    <property type="evidence" value="ECO:0007669"/>
    <property type="project" value="InterPro"/>
</dbReference>
<feature type="region of interest" description="Disordered" evidence="2">
    <location>
        <begin position="381"/>
        <end position="404"/>
    </location>
</feature>
<protein>
    <submittedName>
        <fullName evidence="5">Uncharacterized protein</fullName>
    </submittedName>
</protein>
<dbReference type="InterPro" id="IPR043198">
    <property type="entry name" value="Cyclin/Ssn8"/>
</dbReference>
<dbReference type="CDD" id="cd20524">
    <property type="entry name" value="CYCLIN_CCNH_rpt1"/>
    <property type="match status" value="1"/>
</dbReference>
<dbReference type="PANTHER" id="PTHR10026">
    <property type="entry name" value="CYCLIN"/>
    <property type="match status" value="1"/>
</dbReference>
<evidence type="ECO:0000259" key="3">
    <source>
        <dbReference type="Pfam" id="PF00134"/>
    </source>
</evidence>
<evidence type="ECO:0000313" key="6">
    <source>
        <dbReference type="Proteomes" id="UP000241769"/>
    </source>
</evidence>
<evidence type="ECO:0000256" key="2">
    <source>
        <dbReference type="SAM" id="MobiDB-lite"/>
    </source>
</evidence>
<sequence length="404" mass="45617">MPCVCVICSEAGSGSVSKGVNNRERQWKVASLWHRSSMNVSCGVIYESPVAAIAIRSCAVRIVRALSSSGVRKDVVGELGVTLDSMSCNKLIEKEQMLGISDVLQGELSISSAQRADMVNEGDDPMDVTSQEEEVSNGLGYKGSAQQKHWTFNSQAELKLTREKLNREAREAHPQKAISLEEEEKVLRWYIFKIQNDCGELRLPDKVQATAISFLKRVHLSFNVCLLPPAETYITLIYIACKVEETRFRPEDLVRELKLKVRPDTILTHEVQLLDLLHFNLNVFHPYRPLNGFVADLNNSWEKMGGKGEILHQAWLDSKKKITDSVYTDIQFLYSPPLIALATLRCSFDKKNVELFESVVPRLSGEDAEKMMGQLEDACRELNKPLPPPPSEQEIRAVESRWRE</sequence>
<dbReference type="Pfam" id="PF16899">
    <property type="entry name" value="Cyclin_C_2"/>
    <property type="match status" value="1"/>
</dbReference>
<dbReference type="GO" id="GO:0006357">
    <property type="term" value="P:regulation of transcription by RNA polymerase II"/>
    <property type="evidence" value="ECO:0007669"/>
    <property type="project" value="InterPro"/>
</dbReference>
<feature type="compositionally biased region" description="Basic and acidic residues" evidence="2">
    <location>
        <begin position="393"/>
        <end position="404"/>
    </location>
</feature>
<proteinExistence type="predicted"/>
<comment type="caution">
    <text evidence="5">The sequence shown here is derived from an EMBL/GenBank/DDBJ whole genome shotgun (WGS) entry which is preliminary data.</text>
</comment>
<organism evidence="5 6">
    <name type="scientific">Planoprotostelium fungivorum</name>
    <dbReference type="NCBI Taxonomy" id="1890364"/>
    <lineage>
        <taxon>Eukaryota</taxon>
        <taxon>Amoebozoa</taxon>
        <taxon>Evosea</taxon>
        <taxon>Variosea</taxon>
        <taxon>Cavosteliida</taxon>
        <taxon>Cavosteliaceae</taxon>
        <taxon>Planoprotostelium</taxon>
    </lineage>
</organism>
<dbReference type="InterPro" id="IPR036915">
    <property type="entry name" value="Cyclin-like_sf"/>
</dbReference>
<dbReference type="STRING" id="1890364.A0A2P6NE33"/>
<evidence type="ECO:0000259" key="4">
    <source>
        <dbReference type="Pfam" id="PF16899"/>
    </source>
</evidence>
<evidence type="ECO:0000313" key="5">
    <source>
        <dbReference type="EMBL" id="PRP82182.1"/>
    </source>
</evidence>
<dbReference type="EMBL" id="MDYQ01000109">
    <property type="protein sequence ID" value="PRP82182.1"/>
    <property type="molecule type" value="Genomic_DNA"/>
</dbReference>
<dbReference type="InterPro" id="IPR031658">
    <property type="entry name" value="Cyclin_C_2"/>
</dbReference>
<dbReference type="Gene3D" id="1.10.472.10">
    <property type="entry name" value="Cyclin-like"/>
    <property type="match status" value="2"/>
</dbReference>
<reference evidence="5 6" key="1">
    <citation type="journal article" date="2018" name="Genome Biol. Evol.">
        <title>Multiple Roots of Fruiting Body Formation in Amoebozoa.</title>
        <authorList>
            <person name="Hillmann F."/>
            <person name="Forbes G."/>
            <person name="Novohradska S."/>
            <person name="Ferling I."/>
            <person name="Riege K."/>
            <person name="Groth M."/>
            <person name="Westermann M."/>
            <person name="Marz M."/>
            <person name="Spaller T."/>
            <person name="Winckler T."/>
            <person name="Schaap P."/>
            <person name="Glockner G."/>
        </authorList>
    </citation>
    <scope>NUCLEOTIDE SEQUENCE [LARGE SCALE GENOMIC DNA]</scope>
    <source>
        <strain evidence="5 6">Jena</strain>
    </source>
</reference>
<dbReference type="InterPro" id="IPR006671">
    <property type="entry name" value="Cyclin_N"/>
</dbReference>
<dbReference type="InParanoid" id="A0A2P6NE33"/>
<feature type="domain" description="Cyclin N-terminal" evidence="3">
    <location>
        <begin position="175"/>
        <end position="282"/>
    </location>
</feature>
<keyword evidence="6" id="KW-1185">Reference proteome</keyword>
<name>A0A2P6NE33_9EUKA</name>
<accession>A0A2P6NE33</accession>
<dbReference type="OrthoDB" id="340962at2759"/>
<dbReference type="AlphaFoldDB" id="A0A2P6NE33"/>
<dbReference type="SUPFAM" id="SSF47954">
    <property type="entry name" value="Cyclin-like"/>
    <property type="match status" value="2"/>
</dbReference>
<evidence type="ECO:0000256" key="1">
    <source>
        <dbReference type="ARBA" id="ARBA00023127"/>
    </source>
</evidence>
<keyword evidence="1" id="KW-0195">Cyclin</keyword>
<feature type="domain" description="Cyclin C-terminal" evidence="4">
    <location>
        <begin position="285"/>
        <end position="381"/>
    </location>
</feature>
<dbReference type="CDD" id="cd20525">
    <property type="entry name" value="CYCLIN_CCNH_rpt2"/>
    <property type="match status" value="1"/>
</dbReference>